<evidence type="ECO:0000256" key="5">
    <source>
        <dbReference type="ARBA" id="ARBA00022452"/>
    </source>
</evidence>
<dbReference type="SUPFAM" id="SSF54523">
    <property type="entry name" value="Pili subunits"/>
    <property type="match status" value="1"/>
</dbReference>
<keyword evidence="6" id="KW-0812">Transmembrane</keyword>
<evidence type="ECO:0000259" key="12">
    <source>
        <dbReference type="Pfam" id="PF03895"/>
    </source>
</evidence>
<dbReference type="PATRIC" id="fig|1440762.4.peg.3575"/>
<evidence type="ECO:0000256" key="4">
    <source>
        <dbReference type="ARBA" id="ARBA00022448"/>
    </source>
</evidence>
<proteinExistence type="inferred from homology"/>
<feature type="domain" description="Trimeric autotransporter adhesin YadA-like head" evidence="13">
    <location>
        <begin position="142"/>
        <end position="166"/>
    </location>
</feature>
<dbReference type="Gene3D" id="2.20.70.140">
    <property type="match status" value="3"/>
</dbReference>
<feature type="domain" description="Trimeric autotransporter adhesin YadA-like head" evidence="13">
    <location>
        <begin position="256"/>
        <end position="282"/>
    </location>
</feature>
<evidence type="ECO:0000256" key="3">
    <source>
        <dbReference type="ARBA" id="ARBA00005848"/>
    </source>
</evidence>
<dbReference type="GO" id="GO:0009279">
    <property type="term" value="C:cell outer membrane"/>
    <property type="evidence" value="ECO:0007669"/>
    <property type="project" value="UniProtKB-SubCell"/>
</dbReference>
<feature type="domain" description="Trimeric autotransporter adhesin YadA-like head" evidence="13">
    <location>
        <begin position="218"/>
        <end position="237"/>
    </location>
</feature>
<dbReference type="InterPro" id="IPR045584">
    <property type="entry name" value="Pilin-like"/>
</dbReference>
<protein>
    <recommendedName>
        <fullName evidence="17">Autotransporter adhesin</fullName>
    </recommendedName>
</protein>
<feature type="compositionally biased region" description="Low complexity" evidence="11">
    <location>
        <begin position="1492"/>
        <end position="1504"/>
    </location>
</feature>
<evidence type="ECO:0000256" key="9">
    <source>
        <dbReference type="ARBA" id="ARBA00023136"/>
    </source>
</evidence>
<dbReference type="Pfam" id="PF03895">
    <property type="entry name" value="YadA_anchor"/>
    <property type="match status" value="1"/>
</dbReference>
<evidence type="ECO:0000259" key="13">
    <source>
        <dbReference type="Pfam" id="PF05658"/>
    </source>
</evidence>
<dbReference type="Proteomes" id="UP000035481">
    <property type="component" value="Unassembled WGS sequence"/>
</dbReference>
<feature type="domain" description="Trimeric autotransporter adhesin YadA-like head" evidence="13">
    <location>
        <begin position="577"/>
        <end position="597"/>
    </location>
</feature>
<evidence type="ECO:0008006" key="17">
    <source>
        <dbReference type="Google" id="ProtNLM"/>
    </source>
</evidence>
<dbReference type="RefSeq" id="WP_046973358.1">
    <property type="nucleotide sequence ID" value="NZ_JPLA01000071.1"/>
</dbReference>
<feature type="domain" description="Trimeric autotransporter adhesin YadA-like head" evidence="13">
    <location>
        <begin position="186"/>
        <end position="211"/>
    </location>
</feature>
<keyword evidence="10" id="KW-0998">Cell outer membrane</keyword>
<evidence type="ECO:0000256" key="6">
    <source>
        <dbReference type="ARBA" id="ARBA00022692"/>
    </source>
</evidence>
<evidence type="ECO:0000256" key="2">
    <source>
        <dbReference type="ARBA" id="ARBA00004442"/>
    </source>
</evidence>
<dbReference type="GO" id="GO:0009986">
    <property type="term" value="C:cell surface"/>
    <property type="evidence" value="ECO:0007669"/>
    <property type="project" value="UniProtKB-SubCell"/>
</dbReference>
<dbReference type="Gene3D" id="6.20.50.100">
    <property type="match status" value="2"/>
</dbReference>
<evidence type="ECO:0000256" key="7">
    <source>
        <dbReference type="ARBA" id="ARBA00022729"/>
    </source>
</evidence>
<keyword evidence="9" id="KW-0472">Membrane</keyword>
<feature type="domain" description="Trimeric autotransporter adhesin YadA-like head" evidence="13">
    <location>
        <begin position="1520"/>
        <end position="1543"/>
    </location>
</feature>
<evidence type="ECO:0000256" key="10">
    <source>
        <dbReference type="ARBA" id="ARBA00023237"/>
    </source>
</evidence>
<dbReference type="Gene3D" id="2.150.10.10">
    <property type="entry name" value="Serralysin-like metalloprotease, C-terminal"/>
    <property type="match status" value="8"/>
</dbReference>
<dbReference type="GO" id="GO:0015031">
    <property type="term" value="P:protein transport"/>
    <property type="evidence" value="ECO:0007669"/>
    <property type="project" value="UniProtKB-KW"/>
</dbReference>
<sequence length="1720" mass="167386">MTAVLGAGTAQAYVAGGGSNLDGGGAAATYNTAVGYNAQANVTNAGPGSPNVPGGSAFGYGAQANAAGTTALGYTSVASAVNATAVGYNAKATAGNAVALGIGANASAIQSIAIGDLATVAAGSGSDAIVIGTMAGNNDTLGASAMAIGKVASAMGTNAVALGASAKAGTSAANSSPIAIGFQSEATEDGTVALGDTAHAYAANSVAIGLQSQSLDESSVAVGAKAKASGMQSQALGVSAESRGKWSLAAGTNAHAIGAASTALGPSAYANNTNDVALGAGSSTDSAVKTSSTTINGVTYNYAGIVPGSTVSVGSSGSERTITNVAAGRVDANSTDAINGSQLYAVASKPMSFAANSGTAIDRTLGQTLTISGGKTTTGTYSDANVNTVTNTTTNTIDVQIADSPKFGNITINDQSAGNIGKITGVADGAVTSSSKEAVNGSQLYAAKTHFYSVNDTTATDGNYNNDGATGKNALAAGVATSTTAENGVALGYKAAAGATNTKTGEVAKSMTAIGDSAKAASNNAIAIGTGAKAGGADTINGGFMDDAIAVGTGAAATGAESIALGKDSVANGPQNTAIGNGATANGNKSTAFGNGATTYNPEGLALGNSAKAKGSYAVAAGAGATTGDYEAIAIGHNANSGIDPKNPLTTPGTKYSVALGANSTVGLGADEGMALGHKANATVANSVALGANSQATAPVVPVSSATVGGVTYSGFAGTTPAGTVSVGSKGAERQIQNVAAGQITSSSTDAINGSQLYSVVNKPLTFTGNTGTVDKKLGETLSIQGKGTTAGTYVGDNLKTAVDANGVLQVQMTDKPVFTSVTTGNTVMNNNGLTITGGPSITVNGINAGDKKITNVANGNVTDTSTDAINGSQLYGAVNKPLTFTGNDNSAGDVQRKLGETLSIRGDASTAGTYSAANVKTITDPTTGTIVVQVADSPKFGNVTINDSNTGKITGVTAGDISDTSTDAVNGSQLKAVSDTANAGWTATDANGNKAQITPNGKVTFKGDSNVIVAQTGKDGAGEVDVQLKKDLNVDSVTTGNTVMNNNGLTITGGPSITVNGIDAGSKTITNVAPGVAGTDAVNVDQLKAQQTHYYSVNDNGVQGGNYNNNGATGINSMAAGVGASATADNSVALGANSSTAANLAQAAYVPVAGATIAGISPVGEVSVGSEGKERRVTNVAAGAADTDAVNVSQLKAVSDVANAGWTVTDANGKSAKISPNGWVAFKGDNNVTVDQTGYDGEGQMEVKLNKDLNLNSVTMGNTVVSNNGLTITGGPSVTIDGIDAGGKKITNVAKGENPNDAVNVSQLNSTVTGAKTRYYSINDNGAQGSNYENEGATGINAMAAGVGAGATAASATALGNNAKANNANDVALGAGSVTDVAHATSGTTIAGTDYSFAGANPTSVVSVGSQGNERQITNVAAGQLSATSTDAVNGSQLYATNQAVNTLDGRVTNVENTVNNIAGDITNISTGQAGMFRTSTDMKAPSPTPSGKNSAAGGAGAVASGDNSLAVGNGSQVTANNSVAIGNASVADRDNSVSVGSAGNERQITNVAAGVQATDAVNVSQLKAAQSGGVKYDTQADGATNYNAVTLNPGGSPTAIHNVQAGTATSDAVNVGQLNSAINNSQNWAKSYTDQRVNQMGKKSSAGTAAALAAANLPQAYQPNQSSAGVAVGNYQGQSAISIGVSTITESGRYIFKASATGSQQGGVGVGVGAGMVW</sequence>
<feature type="domain" description="Trimeric autotransporter adhesin YadA-like C-terminal membrane anchor" evidence="12">
    <location>
        <begin position="1660"/>
        <end position="1720"/>
    </location>
</feature>
<feature type="domain" description="Trimeric autotransporter adhesin YadA-like stalk" evidence="14">
    <location>
        <begin position="1070"/>
        <end position="1110"/>
    </location>
</feature>
<feature type="domain" description="Trimeric autotransporter adhesin YadA-like head" evidence="13">
    <location>
        <begin position="605"/>
        <end position="625"/>
    </location>
</feature>
<dbReference type="SUPFAM" id="SSF101967">
    <property type="entry name" value="Adhesin YadA, collagen-binding domain"/>
    <property type="match status" value="10"/>
</dbReference>
<feature type="domain" description="Trimeric autotransporter adhesin YadA-like head" evidence="13">
    <location>
        <begin position="1113"/>
        <end position="1139"/>
    </location>
</feature>
<dbReference type="Gene3D" id="6.10.250.2040">
    <property type="match status" value="1"/>
</dbReference>
<dbReference type="InterPro" id="IPR011049">
    <property type="entry name" value="Serralysin-like_metalloprot_C"/>
</dbReference>
<feature type="domain" description="Trimeric autotransporter adhesin YadA-like head" evidence="13">
    <location>
        <begin position="78"/>
        <end position="101"/>
    </location>
</feature>
<comment type="caution">
    <text evidence="15">The sequence shown here is derived from an EMBL/GenBank/DDBJ whole genome shotgun (WGS) entry which is preliminary data.</text>
</comment>
<gene>
    <name evidence="15" type="ORF">Y882_18470</name>
</gene>
<name>A0A0G9GWI1_9GAMM</name>
<dbReference type="Gene3D" id="1.20.5.2280">
    <property type="match status" value="1"/>
</dbReference>
<keyword evidence="7" id="KW-0732">Signal</keyword>
<feature type="domain" description="Trimeric autotransporter adhesin YadA-like stalk" evidence="14">
    <location>
        <begin position="322"/>
        <end position="348"/>
    </location>
</feature>
<dbReference type="InterPro" id="IPR005594">
    <property type="entry name" value="YadA_C"/>
</dbReference>
<feature type="domain" description="Trimeric autotransporter adhesin YadA-like stalk" evidence="14">
    <location>
        <begin position="1177"/>
        <end position="1217"/>
    </location>
</feature>
<dbReference type="Gene3D" id="3.30.1300.30">
    <property type="entry name" value="GSPII I/J protein-like"/>
    <property type="match status" value="1"/>
</dbReference>
<feature type="domain" description="Trimeric autotransporter adhesin YadA-like head" evidence="13">
    <location>
        <begin position="1492"/>
        <end position="1517"/>
    </location>
</feature>
<comment type="subcellular location">
    <subcellularLocation>
        <location evidence="2">Cell outer membrane</location>
    </subcellularLocation>
    <subcellularLocation>
        <location evidence="1">Cell surface</location>
    </subcellularLocation>
</comment>
<dbReference type="EMBL" id="JPLA01000071">
    <property type="protein sequence ID" value="KLD61925.1"/>
    <property type="molecule type" value="Genomic_DNA"/>
</dbReference>
<feature type="domain" description="Trimeric autotransporter adhesin YadA-like head" evidence="13">
    <location>
        <begin position="672"/>
        <end position="694"/>
    </location>
</feature>
<dbReference type="Gene3D" id="2.60.40.4050">
    <property type="match status" value="1"/>
</dbReference>
<feature type="domain" description="Trimeric autotransporter adhesin YadA-like stalk" evidence="14">
    <location>
        <begin position="1290"/>
        <end position="1329"/>
    </location>
</feature>
<evidence type="ECO:0000256" key="8">
    <source>
        <dbReference type="ARBA" id="ARBA00022927"/>
    </source>
</evidence>
<feature type="domain" description="Trimeric autotransporter adhesin YadA-like stalk" evidence="14">
    <location>
        <begin position="1549"/>
        <end position="1588"/>
    </location>
</feature>
<evidence type="ECO:0000313" key="16">
    <source>
        <dbReference type="Proteomes" id="UP000035481"/>
    </source>
</evidence>
<feature type="domain" description="Trimeric autotransporter adhesin YadA-like stalk" evidence="14">
    <location>
        <begin position="953"/>
        <end position="996"/>
    </location>
</feature>
<dbReference type="Pfam" id="PF05662">
    <property type="entry name" value="YadA_stalk"/>
    <property type="match status" value="11"/>
</dbReference>
<keyword evidence="8" id="KW-0653">Protein transport</keyword>
<feature type="domain" description="Trimeric autotransporter adhesin YadA-like stalk" evidence="14">
    <location>
        <begin position="1417"/>
        <end position="1461"/>
    </location>
</feature>
<feature type="domain" description="Trimeric autotransporter adhesin YadA-like stalk" evidence="14">
    <location>
        <begin position="1602"/>
        <end position="1639"/>
    </location>
</feature>
<dbReference type="InterPro" id="IPR008635">
    <property type="entry name" value="Coiled_stalk_dom"/>
</dbReference>
<dbReference type="Gene3D" id="1.20.5.170">
    <property type="match status" value="3"/>
</dbReference>
<dbReference type="OrthoDB" id="1631723at2"/>
<evidence type="ECO:0000256" key="11">
    <source>
        <dbReference type="SAM" id="MobiDB-lite"/>
    </source>
</evidence>
<organism evidence="15 16">
    <name type="scientific">Dyella japonica DSM 16301</name>
    <dbReference type="NCBI Taxonomy" id="1440762"/>
    <lineage>
        <taxon>Bacteria</taxon>
        <taxon>Pseudomonadati</taxon>
        <taxon>Pseudomonadota</taxon>
        <taxon>Gammaproteobacteria</taxon>
        <taxon>Lysobacterales</taxon>
        <taxon>Rhodanobacteraceae</taxon>
        <taxon>Dyella</taxon>
    </lineage>
</organism>
<dbReference type="Pfam" id="PF05658">
    <property type="entry name" value="YadA_head"/>
    <property type="match status" value="16"/>
</dbReference>
<reference evidence="15 16" key="1">
    <citation type="journal article" date="2015" name="Antonie Van Leeuwenhoek">
        <title>A phylogenomic and molecular marker based taxonomic framework for the order Xanthomonadales: proposal to transfer the families Algiphilaceae and Solimonadaceae to the order Nevskiales ord. nov. and to create a new family within the order Xanthomonadales, the family Rhodanobacteraceae fam. nov., containing the genus Rhodanobacter and its closest relatives.</title>
        <authorList>
            <person name="Naushad S."/>
            <person name="Adeolu M."/>
            <person name="Wong S."/>
            <person name="Sohail M."/>
            <person name="Schellhorn H.E."/>
            <person name="Gupta R.S."/>
        </authorList>
    </citation>
    <scope>NUCLEOTIDE SEQUENCE [LARGE SCALE GENOMIC DNA]</scope>
    <source>
        <strain evidence="15 16">DSM 16301</strain>
    </source>
</reference>
<feature type="domain" description="Trimeric autotransporter adhesin YadA-like stalk" evidence="14">
    <location>
        <begin position="735"/>
        <end position="763"/>
    </location>
</feature>
<keyword evidence="5" id="KW-1134">Transmembrane beta strand</keyword>
<feature type="domain" description="Trimeric autotransporter adhesin YadA-like stalk" evidence="14">
    <location>
        <begin position="853"/>
        <end position="881"/>
    </location>
</feature>
<evidence type="ECO:0000259" key="14">
    <source>
        <dbReference type="Pfam" id="PF05662"/>
    </source>
</evidence>
<evidence type="ECO:0000256" key="1">
    <source>
        <dbReference type="ARBA" id="ARBA00004241"/>
    </source>
</evidence>
<evidence type="ECO:0000313" key="15">
    <source>
        <dbReference type="EMBL" id="KLD61925.1"/>
    </source>
</evidence>
<accession>A0A0G9GWI1</accession>
<dbReference type="InterPro" id="IPR008640">
    <property type="entry name" value="Adhesin_Head_dom"/>
</dbReference>
<feature type="domain" description="Trimeric autotransporter adhesin YadA-like head" evidence="13">
    <location>
        <begin position="469"/>
        <end position="495"/>
    </location>
</feature>
<comment type="similarity">
    <text evidence="3">Belongs to the autotransporter-2 (AT-2) (TC 1.B.40) family.</text>
</comment>
<feature type="domain" description="Trimeric autotransporter adhesin YadA-like head" evidence="13">
    <location>
        <begin position="1352"/>
        <end position="1378"/>
    </location>
</feature>
<feature type="region of interest" description="Disordered" evidence="11">
    <location>
        <begin position="1479"/>
        <end position="1504"/>
    </location>
</feature>
<feature type="domain" description="Trimeric autotransporter adhesin YadA-like stalk" evidence="14">
    <location>
        <begin position="422"/>
        <end position="466"/>
    </location>
</feature>
<feature type="domain" description="Trimeric autotransporter adhesin YadA-like head" evidence="13">
    <location>
        <begin position="512"/>
        <end position="532"/>
    </location>
</feature>
<feature type="domain" description="Trimeric autotransporter adhesin YadA-like head" evidence="13">
    <location>
        <begin position="546"/>
        <end position="569"/>
    </location>
</feature>
<dbReference type="STRING" id="1440762.Y882_18470"/>
<dbReference type="CDD" id="cd12820">
    <property type="entry name" value="LbR_YadA-like"/>
    <property type="match status" value="3"/>
</dbReference>
<keyword evidence="4" id="KW-0813">Transport</keyword>
<feature type="domain" description="Trimeric autotransporter adhesin YadA-like head" evidence="13">
    <location>
        <begin position="55"/>
        <end position="74"/>
    </location>
</feature>